<dbReference type="PANTHER" id="PTHR36454">
    <property type="entry name" value="LMO2823 PROTEIN"/>
    <property type="match status" value="1"/>
</dbReference>
<dbReference type="PIRSF" id="PIRSF033563">
    <property type="entry name" value="UCP033563"/>
    <property type="match status" value="1"/>
</dbReference>
<organism evidence="1 2">
    <name type="scientific">Methanofollis tationis</name>
    <dbReference type="NCBI Taxonomy" id="81417"/>
    <lineage>
        <taxon>Archaea</taxon>
        <taxon>Methanobacteriati</taxon>
        <taxon>Methanobacteriota</taxon>
        <taxon>Stenosarchaea group</taxon>
        <taxon>Methanomicrobia</taxon>
        <taxon>Methanomicrobiales</taxon>
        <taxon>Methanomicrobiaceae</taxon>
        <taxon>Methanofollis</taxon>
    </lineage>
</organism>
<proteinExistence type="predicted"/>
<name>A0A7K4HN99_9EURY</name>
<accession>A0A7K4HN99</accession>
<dbReference type="RefSeq" id="WP_176788421.1">
    <property type="nucleotide sequence ID" value="NZ_JABXWR010000001.1"/>
</dbReference>
<comment type="caution">
    <text evidence="1">The sequence shown here is derived from an EMBL/GenBank/DDBJ whole genome shotgun (WGS) entry which is preliminary data.</text>
</comment>
<gene>
    <name evidence="1" type="ORF">HWN36_05375</name>
</gene>
<evidence type="ECO:0000313" key="1">
    <source>
        <dbReference type="EMBL" id="NVO66753.1"/>
    </source>
</evidence>
<protein>
    <submittedName>
        <fullName evidence="1">DUF1015 domain-containing protein</fullName>
    </submittedName>
</protein>
<evidence type="ECO:0000313" key="2">
    <source>
        <dbReference type="Proteomes" id="UP000570823"/>
    </source>
</evidence>
<dbReference type="EMBL" id="JABXWR010000001">
    <property type="protein sequence ID" value="NVO66753.1"/>
    <property type="molecule type" value="Genomic_DNA"/>
</dbReference>
<keyword evidence="2" id="KW-1185">Reference proteome</keyword>
<reference evidence="1 2" key="1">
    <citation type="submission" date="2020-06" db="EMBL/GenBank/DDBJ databases">
        <title>Methanofollis fontis sp. nov., a methanogen isolated from marine sediments near a cold seep at Four-Way Closure Ridge offshore southwestern Taiwan.</title>
        <authorList>
            <person name="Chen S.-C."/>
            <person name="Teng N.-H."/>
            <person name="Lin Y.-S."/>
            <person name="Lai M.-C."/>
            <person name="Chen H.-H."/>
            <person name="Wang C.-C."/>
        </authorList>
    </citation>
    <scope>NUCLEOTIDE SEQUENCE [LARGE SCALE GENOMIC DNA]</scope>
    <source>
        <strain evidence="1 2">DSM 2702</strain>
    </source>
</reference>
<dbReference type="AlphaFoldDB" id="A0A7K4HN99"/>
<dbReference type="PANTHER" id="PTHR36454:SF1">
    <property type="entry name" value="DUF1015 DOMAIN-CONTAINING PROTEIN"/>
    <property type="match status" value="1"/>
</dbReference>
<dbReference type="Proteomes" id="UP000570823">
    <property type="component" value="Unassembled WGS sequence"/>
</dbReference>
<sequence>MVKVYRFTGLRPQRAYAAQIASVPYDVVTADEAAEIIRKNPLSFLRVSRTDALLPDIPADDEQIYVQARENFQEMQDQGLMQRDDAPSVYLYRVKQGGSLYLGLVACLDVDDYIDDVIKKHEHTRYDKERDRTRHIAATNANTGLVVVLYPDEGEIFGYMESVLPDGEPDAVVKTEQGNVHELFRITDRVRLAHIEDLFTRVPAAYIADGHHRAKSAVTIAQERRKAGTYEPDDGRFMAILFAHKRVKIHGYSRLVTDLGKYTPESFLAALKERFDVRPYGEIDDTVFRVPPLKEAANLHVVHMYLGGIWYELSTPVKNPEDVIGSLDVSYLQKTVLEGMLGITDPRGDARLQYLGGARPLADLEERVDSGEFAVAFSMQPVDVETVMSIADDGNVMPPKSTWFEPKLLSGLVIHTLGEGKKE</sequence>
<dbReference type="InterPro" id="IPR008323">
    <property type="entry name" value="UCP033563"/>
</dbReference>
<dbReference type="OrthoDB" id="109793at2157"/>
<dbReference type="Pfam" id="PF06245">
    <property type="entry name" value="DUF1015"/>
    <property type="match status" value="1"/>
</dbReference>